<gene>
    <name evidence="7" type="ORF">SUTMEG_16470</name>
</gene>
<feature type="domain" description="HTH lysR-type" evidence="6">
    <location>
        <begin position="1"/>
        <end position="58"/>
    </location>
</feature>
<keyword evidence="4" id="KW-0804">Transcription</keyword>
<keyword evidence="2" id="KW-0805">Transcription regulation</keyword>
<sequence length="308" mass="34318">MKIRQIKAFLAVVHTGSVRAAAARLSLTQSTVAKAISGLEADLGAELFDRGSNGLRLNRAGLELLPYAETIATNSDRATAAVEAIVAGTRPTLRLAVTPVLQPEVLAEAVGRFRTRFPDVKIVFSSGFLSDCLPLILTDRLDLSLLLVGRYRHQELGRLVEERLFEVDQGVVAHPSHPIFEPGADLRRLFAESEWLSTAQDEDFLTSELVKFGAGMPKSLTICDFYGIDALKGRRRTLSLSPLSTAEDPRYEGRLQALPKEAFPLAPLSVSFFRRKGMELSPHAEYMRFSLREAFEQWLHEKPRRFVR</sequence>
<dbReference type="InterPro" id="IPR000847">
    <property type="entry name" value="LysR_HTH_N"/>
</dbReference>
<dbReference type="SUPFAM" id="SSF46785">
    <property type="entry name" value="Winged helix' DNA-binding domain"/>
    <property type="match status" value="1"/>
</dbReference>
<evidence type="ECO:0000256" key="3">
    <source>
        <dbReference type="ARBA" id="ARBA00023125"/>
    </source>
</evidence>
<evidence type="ECO:0000256" key="1">
    <source>
        <dbReference type="ARBA" id="ARBA00009437"/>
    </source>
</evidence>
<dbReference type="Pfam" id="PF03466">
    <property type="entry name" value="LysR_substrate"/>
    <property type="match status" value="1"/>
</dbReference>
<dbReference type="Gene3D" id="3.40.190.10">
    <property type="entry name" value="Periplasmic binding protein-like II"/>
    <property type="match status" value="2"/>
</dbReference>
<feature type="signal peptide" evidence="5">
    <location>
        <begin position="1"/>
        <end position="20"/>
    </location>
</feature>
<dbReference type="InterPro" id="IPR036388">
    <property type="entry name" value="WH-like_DNA-bd_sf"/>
</dbReference>
<dbReference type="PANTHER" id="PTHR30126">
    <property type="entry name" value="HTH-TYPE TRANSCRIPTIONAL REGULATOR"/>
    <property type="match status" value="1"/>
</dbReference>
<dbReference type="GO" id="GO:0003700">
    <property type="term" value="F:DNA-binding transcription factor activity"/>
    <property type="evidence" value="ECO:0007669"/>
    <property type="project" value="InterPro"/>
</dbReference>
<dbReference type="PRINTS" id="PR00039">
    <property type="entry name" value="HTHLYSR"/>
</dbReference>
<name>A0A2Z6IGA3_9BURK</name>
<dbReference type="Gene3D" id="1.10.10.10">
    <property type="entry name" value="Winged helix-like DNA-binding domain superfamily/Winged helix DNA-binding domain"/>
    <property type="match status" value="1"/>
</dbReference>
<proteinExistence type="inferred from homology"/>
<evidence type="ECO:0000256" key="5">
    <source>
        <dbReference type="SAM" id="SignalP"/>
    </source>
</evidence>
<evidence type="ECO:0000256" key="2">
    <source>
        <dbReference type="ARBA" id="ARBA00023015"/>
    </source>
</evidence>
<dbReference type="PANTHER" id="PTHR30126:SF40">
    <property type="entry name" value="HTH-TYPE TRANSCRIPTIONAL REGULATOR GLTR"/>
    <property type="match status" value="1"/>
</dbReference>
<evidence type="ECO:0000259" key="6">
    <source>
        <dbReference type="PROSITE" id="PS50931"/>
    </source>
</evidence>
<dbReference type="KEGG" id="sutt:SUTMEG_16470"/>
<comment type="similarity">
    <text evidence="1">Belongs to the LysR transcriptional regulatory family.</text>
</comment>
<evidence type="ECO:0000313" key="8">
    <source>
        <dbReference type="Proteomes" id="UP000271003"/>
    </source>
</evidence>
<evidence type="ECO:0000313" key="7">
    <source>
        <dbReference type="EMBL" id="BBF23756.1"/>
    </source>
</evidence>
<feature type="chain" id="PRO_5016376902" evidence="5">
    <location>
        <begin position="21"/>
        <end position="308"/>
    </location>
</feature>
<dbReference type="InterPro" id="IPR036390">
    <property type="entry name" value="WH_DNA-bd_sf"/>
</dbReference>
<organism evidence="7 8">
    <name type="scientific">Sutterella megalosphaeroides</name>
    <dbReference type="NCBI Taxonomy" id="2494234"/>
    <lineage>
        <taxon>Bacteria</taxon>
        <taxon>Pseudomonadati</taxon>
        <taxon>Pseudomonadota</taxon>
        <taxon>Betaproteobacteria</taxon>
        <taxon>Burkholderiales</taxon>
        <taxon>Sutterellaceae</taxon>
        <taxon>Sutterella</taxon>
    </lineage>
</organism>
<keyword evidence="3" id="KW-0238">DNA-binding</keyword>
<dbReference type="InterPro" id="IPR005119">
    <property type="entry name" value="LysR_subst-bd"/>
</dbReference>
<dbReference type="Proteomes" id="UP000271003">
    <property type="component" value="Chromosome"/>
</dbReference>
<dbReference type="GO" id="GO:0000976">
    <property type="term" value="F:transcription cis-regulatory region binding"/>
    <property type="evidence" value="ECO:0007669"/>
    <property type="project" value="TreeGrafter"/>
</dbReference>
<dbReference type="EMBL" id="AP018786">
    <property type="protein sequence ID" value="BBF23756.1"/>
    <property type="molecule type" value="Genomic_DNA"/>
</dbReference>
<dbReference type="PROSITE" id="PS50931">
    <property type="entry name" value="HTH_LYSR"/>
    <property type="match status" value="1"/>
</dbReference>
<dbReference type="OrthoDB" id="8839922at2"/>
<accession>A0A2Z6IGA3</accession>
<dbReference type="AlphaFoldDB" id="A0A2Z6IGA3"/>
<dbReference type="SUPFAM" id="SSF53850">
    <property type="entry name" value="Periplasmic binding protein-like II"/>
    <property type="match status" value="1"/>
</dbReference>
<reference evidence="7 8" key="1">
    <citation type="journal article" date="2018" name="Int. J. Syst. Evol. Microbiol.">
        <title>Mesosutterella multiformis gen. nov., sp. nov., a member of the family Sutterellaceae and Sutterella megalosphaeroides sp. nov., isolated from human faeces.</title>
        <authorList>
            <person name="Sakamoto M."/>
            <person name="Ikeyama N."/>
            <person name="Kunihiro T."/>
            <person name="Iino T."/>
            <person name="Yuki M."/>
            <person name="Ohkuma M."/>
        </authorList>
    </citation>
    <scope>NUCLEOTIDE SEQUENCE [LARGE SCALE GENOMIC DNA]</scope>
    <source>
        <strain evidence="7 8">6FBBBH3</strain>
    </source>
</reference>
<protein>
    <submittedName>
        <fullName evidence="7">LysR family transcriptional regulator</fullName>
    </submittedName>
</protein>
<keyword evidence="8" id="KW-1185">Reference proteome</keyword>
<dbReference type="Pfam" id="PF00126">
    <property type="entry name" value="HTH_1"/>
    <property type="match status" value="1"/>
</dbReference>
<dbReference type="RefSeq" id="WP_120177329.1">
    <property type="nucleotide sequence ID" value="NZ_AP018786.1"/>
</dbReference>
<keyword evidence="5" id="KW-0732">Signal</keyword>
<evidence type="ECO:0000256" key="4">
    <source>
        <dbReference type="ARBA" id="ARBA00023163"/>
    </source>
</evidence>